<organism evidence="2 3">
    <name type="scientific">Pythium oligandrum</name>
    <name type="common">Mycoparasitic fungus</name>
    <dbReference type="NCBI Taxonomy" id="41045"/>
    <lineage>
        <taxon>Eukaryota</taxon>
        <taxon>Sar</taxon>
        <taxon>Stramenopiles</taxon>
        <taxon>Oomycota</taxon>
        <taxon>Peronosporomycetes</taxon>
        <taxon>Pythiales</taxon>
        <taxon>Pythiaceae</taxon>
        <taxon>Pythium</taxon>
    </lineage>
</organism>
<reference evidence="2" key="1">
    <citation type="submission" date="2019-03" db="EMBL/GenBank/DDBJ databases">
        <title>Long read genome sequence of the mycoparasitic Pythium oligandrum ATCC 38472 isolated from sugarbeet rhizosphere.</title>
        <authorList>
            <person name="Gaulin E."/>
        </authorList>
    </citation>
    <scope>NUCLEOTIDE SEQUENCE</scope>
    <source>
        <strain evidence="2">ATCC 38472_TT</strain>
    </source>
</reference>
<gene>
    <name evidence="2" type="ORF">Poli38472_004380</name>
</gene>
<protein>
    <recommendedName>
        <fullName evidence="1">F-box domain-containing protein</fullName>
    </recommendedName>
</protein>
<dbReference type="SUPFAM" id="SSF49899">
    <property type="entry name" value="Concanavalin A-like lectins/glucanases"/>
    <property type="match status" value="1"/>
</dbReference>
<evidence type="ECO:0000259" key="1">
    <source>
        <dbReference type="PROSITE" id="PS50181"/>
    </source>
</evidence>
<dbReference type="OrthoDB" id="3219396at2759"/>
<feature type="domain" description="F-box" evidence="1">
    <location>
        <begin position="10"/>
        <end position="57"/>
    </location>
</feature>
<name>A0A8K1FED6_PYTOL</name>
<accession>A0A8K1FED6</accession>
<comment type="caution">
    <text evidence="2">The sequence shown here is derived from an EMBL/GenBank/DDBJ whole genome shotgun (WGS) entry which is preliminary data.</text>
</comment>
<evidence type="ECO:0000313" key="2">
    <source>
        <dbReference type="EMBL" id="TMW59311.1"/>
    </source>
</evidence>
<sequence>MQMTRPSTYAFRVDMLPPDVFEYLTRLLTGFDLFRLSHVNQRLWTELLATPEIWTTRTLERHYLAKPPLLSGPQAKRRYLQSHSLRFHGPSHTLRTHGDRGACVPVPAFYRRNARQARGLQVPYPTPSHSFTFDLWFCLLPPPTDDPSVFVGGVLLGSQSVPWQATTRWADNHLQFVHVDRHRNLYCSVLDQKTVVASDLQMARWYHVALSFDGGEQLVYFNGSLVCRTVGSSHYEWRYLHYSQLGTGCISGGSMGKPTPEFCGWYAFHGLIDEFRLWSRALSASDAQLLADGRRIKVIPVYSLQEDVKRELCGAVKRVQCSRPRERIVHLP</sequence>
<dbReference type="AlphaFoldDB" id="A0A8K1FED6"/>
<dbReference type="PROSITE" id="PS50181">
    <property type="entry name" value="FBOX"/>
    <property type="match status" value="1"/>
</dbReference>
<keyword evidence="3" id="KW-1185">Reference proteome</keyword>
<dbReference type="Proteomes" id="UP000794436">
    <property type="component" value="Unassembled WGS sequence"/>
</dbReference>
<proteinExistence type="predicted"/>
<dbReference type="Gene3D" id="2.60.120.200">
    <property type="match status" value="1"/>
</dbReference>
<dbReference type="InterPro" id="IPR001810">
    <property type="entry name" value="F-box_dom"/>
</dbReference>
<evidence type="ECO:0000313" key="3">
    <source>
        <dbReference type="Proteomes" id="UP000794436"/>
    </source>
</evidence>
<dbReference type="EMBL" id="SPLM01000109">
    <property type="protein sequence ID" value="TMW59311.1"/>
    <property type="molecule type" value="Genomic_DNA"/>
</dbReference>
<dbReference type="InterPro" id="IPR013320">
    <property type="entry name" value="ConA-like_dom_sf"/>
</dbReference>
<dbReference type="Pfam" id="PF13385">
    <property type="entry name" value="Laminin_G_3"/>
    <property type="match status" value="1"/>
</dbReference>